<dbReference type="PANTHER" id="PTHR10796">
    <property type="entry name" value="PATCHED-RELATED"/>
    <property type="match status" value="1"/>
</dbReference>
<dbReference type="GO" id="GO:0005886">
    <property type="term" value="C:plasma membrane"/>
    <property type="evidence" value="ECO:0007669"/>
    <property type="project" value="TreeGrafter"/>
</dbReference>
<dbReference type="WBParaSite" id="jg9763">
    <property type="protein sequence ID" value="jg9763"/>
    <property type="gene ID" value="jg9763"/>
</dbReference>
<dbReference type="Gene3D" id="1.20.1640.10">
    <property type="entry name" value="Multidrug efflux transporter AcrB transmembrane domain"/>
    <property type="match status" value="1"/>
</dbReference>
<name>A0A915EWH8_9BILA</name>
<dbReference type="InterPro" id="IPR051697">
    <property type="entry name" value="Patched_domain-protein"/>
</dbReference>
<dbReference type="GO" id="GO:0006897">
    <property type="term" value="P:endocytosis"/>
    <property type="evidence" value="ECO:0007669"/>
    <property type="project" value="TreeGrafter"/>
</dbReference>
<proteinExistence type="predicted"/>
<dbReference type="SUPFAM" id="SSF82866">
    <property type="entry name" value="Multidrug efflux transporter AcrB transmembrane domain"/>
    <property type="match status" value="1"/>
</dbReference>
<dbReference type="Proteomes" id="UP000887574">
    <property type="component" value="Unplaced"/>
</dbReference>
<organism evidence="2 3">
    <name type="scientific">Ditylenchus dipsaci</name>
    <dbReference type="NCBI Taxonomy" id="166011"/>
    <lineage>
        <taxon>Eukaryota</taxon>
        <taxon>Metazoa</taxon>
        <taxon>Ecdysozoa</taxon>
        <taxon>Nematoda</taxon>
        <taxon>Chromadorea</taxon>
        <taxon>Rhabditida</taxon>
        <taxon>Tylenchina</taxon>
        <taxon>Tylenchomorpha</taxon>
        <taxon>Sphaerularioidea</taxon>
        <taxon>Anguinidae</taxon>
        <taxon>Anguininae</taxon>
        <taxon>Ditylenchus</taxon>
    </lineage>
</organism>
<evidence type="ECO:0000313" key="2">
    <source>
        <dbReference type="Proteomes" id="UP000887574"/>
    </source>
</evidence>
<reference evidence="3" key="1">
    <citation type="submission" date="2022-11" db="UniProtKB">
        <authorList>
            <consortium name="WormBaseParasite"/>
        </authorList>
    </citation>
    <scope>IDENTIFICATION</scope>
</reference>
<evidence type="ECO:0000313" key="3">
    <source>
        <dbReference type="WBParaSite" id="jg9763"/>
    </source>
</evidence>
<dbReference type="AlphaFoldDB" id="A0A915EWH8"/>
<protein>
    <submittedName>
        <fullName evidence="3">Uncharacterized protein</fullName>
    </submittedName>
</protein>
<keyword evidence="1" id="KW-1133">Transmembrane helix</keyword>
<sequence length="309" mass="35441">MFYIVVAVMGAINFREGLEPSHLVTGDHYIAKYFQDMKLFWKMGPQLHVAIQSPPNLTDPIQREQLMALVRSFENTEYTMGREGTVFFFLEYLNYLDQLNAELENTDRIWNQKLLSWLKYTGGSNQWETDIVFNKDTKAFTAYRFQIAMKNIIEPNQHKLAAKMLREICDTQPFQVEIYHEAFPFADQYLIILPSTYRNVLISLMVMTVIAFLLIPSIPSAVLIVISIVSICTGVFGYMTFWGVNLDAVSMISIIMSIGFAVDLSAHIVYAFVTAHGDTRERVIGALEHLGWPIFQVGHSYLFYIKQGT</sequence>
<dbReference type="PANTHER" id="PTHR10796:SF193">
    <property type="entry name" value="SSD DOMAIN-CONTAINING PROTEIN"/>
    <property type="match status" value="1"/>
</dbReference>
<accession>A0A915EWH8</accession>
<dbReference type="GO" id="GO:0018996">
    <property type="term" value="P:molting cycle, collagen and cuticulin-based cuticle"/>
    <property type="evidence" value="ECO:0007669"/>
    <property type="project" value="TreeGrafter"/>
</dbReference>
<evidence type="ECO:0000256" key="1">
    <source>
        <dbReference type="SAM" id="Phobius"/>
    </source>
</evidence>
<feature type="transmembrane region" description="Helical" evidence="1">
    <location>
        <begin position="248"/>
        <end position="273"/>
    </location>
</feature>
<feature type="transmembrane region" description="Helical" evidence="1">
    <location>
        <begin position="222"/>
        <end position="242"/>
    </location>
</feature>
<keyword evidence="1" id="KW-0812">Transmembrane</keyword>
<keyword evidence="2" id="KW-1185">Reference proteome</keyword>
<dbReference type="GO" id="GO:0030659">
    <property type="term" value="C:cytoplasmic vesicle membrane"/>
    <property type="evidence" value="ECO:0007669"/>
    <property type="project" value="TreeGrafter"/>
</dbReference>
<keyword evidence="1" id="KW-0472">Membrane</keyword>
<feature type="transmembrane region" description="Helical" evidence="1">
    <location>
        <begin position="197"/>
        <end position="215"/>
    </location>
</feature>